<evidence type="ECO:0000313" key="3">
    <source>
        <dbReference type="Proteomes" id="UP001642520"/>
    </source>
</evidence>
<feature type="chain" id="PRO_5046296862" evidence="1">
    <location>
        <begin position="18"/>
        <end position="364"/>
    </location>
</feature>
<keyword evidence="1" id="KW-0732">Signal</keyword>
<evidence type="ECO:0000313" key="2">
    <source>
        <dbReference type="EMBL" id="CAL7939313.1"/>
    </source>
</evidence>
<name>A0ABP1NEA2_XYLVO</name>
<sequence>MWMLLPMVSLLIRAIIGNPEIDESTLSVVIGLGNESNNLVTEKRSSNDIWETFKGESFKEMDNAKTINRDNVETEEGNGKIVVRVIYAESERLTTVLKGIRKVSQEKASPWLYSWENRRPSIEHGHGSSISCICRQLRLPTSSKRWNDKREKEYFDRSNVDLQTKRTKLTYDGYGRDTAVDEFNGIKRVAKMRKVGSKTPFNSWGGKRAEEQSIDREQFSQLSLGPNDRRLHFANAIKDVSPAGKDAGEIDYEKHAVRMINGISAVYQNWNRKRNHYPYPIPSRIYNETNQHDYTNDITDWLIPIHDKKSEQHGQYKKTKFNPWGGKRSSKACTFRFGNNYLTTPAYAETRPKGFPSTTGREYI</sequence>
<accession>A0ABP1NEA2</accession>
<keyword evidence="3" id="KW-1185">Reference proteome</keyword>
<dbReference type="EMBL" id="CAXAJV020001289">
    <property type="protein sequence ID" value="CAL7939313.1"/>
    <property type="molecule type" value="Genomic_DNA"/>
</dbReference>
<dbReference type="Proteomes" id="UP001642520">
    <property type="component" value="Unassembled WGS sequence"/>
</dbReference>
<organism evidence="2 3">
    <name type="scientific">Xylocopa violacea</name>
    <name type="common">Violet carpenter bee</name>
    <name type="synonym">Apis violacea</name>
    <dbReference type="NCBI Taxonomy" id="135666"/>
    <lineage>
        <taxon>Eukaryota</taxon>
        <taxon>Metazoa</taxon>
        <taxon>Ecdysozoa</taxon>
        <taxon>Arthropoda</taxon>
        <taxon>Hexapoda</taxon>
        <taxon>Insecta</taxon>
        <taxon>Pterygota</taxon>
        <taxon>Neoptera</taxon>
        <taxon>Endopterygota</taxon>
        <taxon>Hymenoptera</taxon>
        <taxon>Apocrita</taxon>
        <taxon>Aculeata</taxon>
        <taxon>Apoidea</taxon>
        <taxon>Anthophila</taxon>
        <taxon>Apidae</taxon>
        <taxon>Xylocopa</taxon>
        <taxon>Xylocopa</taxon>
    </lineage>
</organism>
<gene>
    <name evidence="2" type="ORF">XYLVIOL_LOCUS3799</name>
</gene>
<reference evidence="2 3" key="1">
    <citation type="submission" date="2024-08" db="EMBL/GenBank/DDBJ databases">
        <authorList>
            <person name="Will J Nash"/>
            <person name="Angela Man"/>
            <person name="Seanna McTaggart"/>
            <person name="Kendall Baker"/>
            <person name="Tom Barker"/>
            <person name="Leah Catchpole"/>
            <person name="Alex Durrant"/>
            <person name="Karim Gharbi"/>
            <person name="Naomi Irish"/>
            <person name="Gemy Kaithakottil"/>
            <person name="Debby Ku"/>
            <person name="Aaliyah Providence"/>
            <person name="Felix Shaw"/>
            <person name="David Swarbreck"/>
            <person name="Chris Watkins"/>
            <person name="Ann M. McCartney"/>
            <person name="Giulio Formenti"/>
            <person name="Alice Mouton"/>
            <person name="Noel Vella"/>
            <person name="Bjorn M von Reumont"/>
            <person name="Adriana Vella"/>
            <person name="Wilfried Haerty"/>
        </authorList>
    </citation>
    <scope>NUCLEOTIDE SEQUENCE [LARGE SCALE GENOMIC DNA]</scope>
</reference>
<evidence type="ECO:0000256" key="1">
    <source>
        <dbReference type="SAM" id="SignalP"/>
    </source>
</evidence>
<feature type="signal peptide" evidence="1">
    <location>
        <begin position="1"/>
        <end position="17"/>
    </location>
</feature>
<proteinExistence type="predicted"/>
<protein>
    <submittedName>
        <fullName evidence="2">Uncharacterized protein</fullName>
    </submittedName>
</protein>
<comment type="caution">
    <text evidence="2">The sequence shown here is derived from an EMBL/GenBank/DDBJ whole genome shotgun (WGS) entry which is preliminary data.</text>
</comment>